<dbReference type="PROSITE" id="PS50011">
    <property type="entry name" value="PROTEIN_KINASE_DOM"/>
    <property type="match status" value="1"/>
</dbReference>
<feature type="domain" description="Protein kinase" evidence="3">
    <location>
        <begin position="1"/>
        <end position="133"/>
    </location>
</feature>
<dbReference type="AlphaFoldDB" id="A0A183DBC5"/>
<keyword evidence="5" id="KW-1185">Reference proteome</keyword>
<evidence type="ECO:0000313" key="4">
    <source>
        <dbReference type="EMBL" id="VDK53078.1"/>
    </source>
</evidence>
<protein>
    <submittedName>
        <fullName evidence="6">Protein kinase domain-containing protein</fullName>
    </submittedName>
</protein>
<dbReference type="EMBL" id="UYRT01013490">
    <property type="protein sequence ID" value="VDK53078.1"/>
    <property type="molecule type" value="Genomic_DNA"/>
</dbReference>
<reference evidence="6" key="1">
    <citation type="submission" date="2016-06" db="UniProtKB">
        <authorList>
            <consortium name="WormBaseParasite"/>
        </authorList>
    </citation>
    <scope>IDENTIFICATION</scope>
</reference>
<dbReference type="GO" id="GO:0035556">
    <property type="term" value="P:intracellular signal transduction"/>
    <property type="evidence" value="ECO:0007669"/>
    <property type="project" value="TreeGrafter"/>
</dbReference>
<name>A0A183DBC5_9BILA</name>
<accession>A0A183DBC5</accession>
<evidence type="ECO:0000259" key="3">
    <source>
        <dbReference type="PROSITE" id="PS50011"/>
    </source>
</evidence>
<proteinExistence type="predicted"/>
<evidence type="ECO:0000313" key="6">
    <source>
        <dbReference type="WBParaSite" id="GPUH_0000602401-mRNA-1"/>
    </source>
</evidence>
<gene>
    <name evidence="4" type="ORF">GPUH_LOCUS6016</name>
</gene>
<keyword evidence="2" id="KW-0067">ATP-binding</keyword>
<dbReference type="Pfam" id="PF00069">
    <property type="entry name" value="Pkinase"/>
    <property type="match status" value="1"/>
</dbReference>
<dbReference type="WBParaSite" id="GPUH_0000602401-mRNA-1">
    <property type="protein sequence ID" value="GPUH_0000602401-mRNA-1"/>
    <property type="gene ID" value="GPUH_0000602401"/>
</dbReference>
<evidence type="ECO:0000256" key="1">
    <source>
        <dbReference type="ARBA" id="ARBA00022741"/>
    </source>
</evidence>
<keyword evidence="1" id="KW-0547">Nucleotide-binding</keyword>
<dbReference type="GO" id="GO:0005737">
    <property type="term" value="C:cytoplasm"/>
    <property type="evidence" value="ECO:0007669"/>
    <property type="project" value="TreeGrafter"/>
</dbReference>
<dbReference type="GO" id="GO:0005516">
    <property type="term" value="F:calmodulin binding"/>
    <property type="evidence" value="ECO:0007669"/>
    <property type="project" value="TreeGrafter"/>
</dbReference>
<dbReference type="SUPFAM" id="SSF56112">
    <property type="entry name" value="Protein kinase-like (PK-like)"/>
    <property type="match status" value="1"/>
</dbReference>
<dbReference type="OrthoDB" id="68483at2759"/>
<sequence length="133" mass="14837">MIVEASMGYSQRTKAFGYGNKFVGTSYSPTNRITEKWLKKLMISNFQIADFGVSCEFEGIDAFLSGTAGTPAFMAPEALTEDSSYFYSGRAQDIWSLGITLYALVYGNVPFWDAYVIALHKKIKNDPVKFPEV</sequence>
<dbReference type="PANTHER" id="PTHR24346:SF77">
    <property type="entry name" value="SERINE THREONINE PROTEIN KINASE"/>
    <property type="match status" value="1"/>
</dbReference>
<dbReference type="PANTHER" id="PTHR24346">
    <property type="entry name" value="MAP/MICROTUBULE AFFINITY-REGULATING KINASE"/>
    <property type="match status" value="1"/>
</dbReference>
<dbReference type="GO" id="GO:0005524">
    <property type="term" value="F:ATP binding"/>
    <property type="evidence" value="ECO:0007669"/>
    <property type="project" value="UniProtKB-KW"/>
</dbReference>
<organism evidence="6">
    <name type="scientific">Gongylonema pulchrum</name>
    <dbReference type="NCBI Taxonomy" id="637853"/>
    <lineage>
        <taxon>Eukaryota</taxon>
        <taxon>Metazoa</taxon>
        <taxon>Ecdysozoa</taxon>
        <taxon>Nematoda</taxon>
        <taxon>Chromadorea</taxon>
        <taxon>Rhabditida</taxon>
        <taxon>Spirurina</taxon>
        <taxon>Spiruromorpha</taxon>
        <taxon>Spiruroidea</taxon>
        <taxon>Gongylonematidae</taxon>
        <taxon>Gongylonema</taxon>
    </lineage>
</organism>
<dbReference type="GO" id="GO:0004683">
    <property type="term" value="F:calcium/calmodulin-dependent protein kinase activity"/>
    <property type="evidence" value="ECO:0007669"/>
    <property type="project" value="TreeGrafter"/>
</dbReference>
<evidence type="ECO:0000256" key="2">
    <source>
        <dbReference type="ARBA" id="ARBA00022840"/>
    </source>
</evidence>
<dbReference type="Proteomes" id="UP000271098">
    <property type="component" value="Unassembled WGS sequence"/>
</dbReference>
<evidence type="ECO:0000313" key="5">
    <source>
        <dbReference type="Proteomes" id="UP000271098"/>
    </source>
</evidence>
<reference evidence="4 5" key="2">
    <citation type="submission" date="2018-11" db="EMBL/GenBank/DDBJ databases">
        <authorList>
            <consortium name="Pathogen Informatics"/>
        </authorList>
    </citation>
    <scope>NUCLEOTIDE SEQUENCE [LARGE SCALE GENOMIC DNA]</scope>
</reference>
<dbReference type="InterPro" id="IPR000719">
    <property type="entry name" value="Prot_kinase_dom"/>
</dbReference>
<dbReference type="InterPro" id="IPR011009">
    <property type="entry name" value="Kinase-like_dom_sf"/>
</dbReference>
<dbReference type="Gene3D" id="1.10.510.10">
    <property type="entry name" value="Transferase(Phosphotransferase) domain 1"/>
    <property type="match status" value="1"/>
</dbReference>